<sequence length="926" mass="101542">MGALAPVATHWLPQDDLLLKNAVEAGASLESLAKGAVQFSHRFTVQELQDRWHTLLYDPVVSFEASVRMIEFEQSAPMAQSKLIRIDNNKEAKCISRKRKAETVRKCYYAMRKRICNESFDSIDLIFLDESSYGDVGNGNGPTSNGFLLGDQISKYFGNQELNFGAIDHSLGKLGVNEGGSCGDGLSAAACCTGLNDHHRFSPGQGNQPQNLCPPFDENLSLTGDHISINEYGPSQELQACNLLQSLNVVEKPQNMFGQSVDKEGNACSGSTCQVINSSLSDCGTALQSLGYCSPITQMPVLSSIDSISASACPGVCLGDNEQHGEDELLILDDIDIPSKSEIKDQTMSGIMTDFSPCAEKFSSNQTTGDERNILAPNAEEYFEQLSNSLLNFTSEDEQLFMDADADGKDIIDKSYIENLSSLLLDFPDGSDVPSLGLSEASVAPQECLNISNAVYHGQECLDIPSAAPQGQECLDMSIAEHLGDSGENEQYDCGDGRQVWSVEAQKLSSALTVNPIFPELRNGVICCTLNTEDTEIPNNDDVFLPIWMPCSSISLITNAKSDEAYYPMTSSVNDFSHGEKATAGVMVKCEPRSTSKVHVPPQESRFPSEMGHNHQFNDDGLRFELPCSDVPHVALKKTGGSECPNGANIKHLSNKDIINESLNNNLMKQVENSDQNDDSGDYDRQKKAIVCKQEGDCISPVQISDDIHAELYSIGQTIPNQAVNCTLSDEEEFSCESDDDVPYFSDVEAMILDMDLSPDDQDVYHSPRVLRYQHEDARKTIIRLEQAADACVQRCIAAQGALAVLYGHRSRHFIKKPEVLLGRGTKDFKVDIDLGREACANKISRRQATLKMEIDGSFLLKNHGKCPTFVNGKEVLPGHNVNLISGCLIEMGRITFVFETNRTLRKAYRDNICGMKPDLGSQDMD</sequence>
<dbReference type="SMART" id="SM00240">
    <property type="entry name" value="FHA"/>
    <property type="match status" value="1"/>
</dbReference>
<dbReference type="GO" id="GO:0044545">
    <property type="term" value="C:NSL complex"/>
    <property type="evidence" value="ECO:0007669"/>
    <property type="project" value="TreeGrafter"/>
</dbReference>
<dbReference type="InterPro" id="IPR000253">
    <property type="entry name" value="FHA_dom"/>
</dbReference>
<dbReference type="AlphaFoldDB" id="A0A6P6UG27"/>
<dbReference type="Proteomes" id="UP001652660">
    <property type="component" value="Chromosome 10e"/>
</dbReference>
<dbReference type="PANTHER" id="PTHR13233:SF0">
    <property type="entry name" value="MICROSPHERULE PROTEIN 1"/>
    <property type="match status" value="1"/>
</dbReference>
<dbReference type="GO" id="GO:0045944">
    <property type="term" value="P:positive regulation of transcription by RNA polymerase II"/>
    <property type="evidence" value="ECO:0007669"/>
    <property type="project" value="TreeGrafter"/>
</dbReference>
<evidence type="ECO:0000313" key="5">
    <source>
        <dbReference type="RefSeq" id="XP_071922944.1"/>
    </source>
</evidence>
<dbReference type="OrthoDB" id="10262769at2759"/>
<dbReference type="InterPro" id="IPR008984">
    <property type="entry name" value="SMAD_FHA_dom_sf"/>
</dbReference>
<protein>
    <submittedName>
        <fullName evidence="3">Uncharacterized protein LOC113710919</fullName>
    </submittedName>
</protein>
<reference evidence="3" key="2">
    <citation type="submission" date="2025-04" db="UniProtKB">
        <authorList>
            <consortium name="RefSeq"/>
        </authorList>
    </citation>
    <scope>IDENTIFICATION</scope>
    <source>
        <tissue evidence="3 4">Leaves</tissue>
    </source>
</reference>
<evidence type="ECO:0000313" key="2">
    <source>
        <dbReference type="Proteomes" id="UP001652660"/>
    </source>
</evidence>
<evidence type="ECO:0000313" key="4">
    <source>
        <dbReference type="RefSeq" id="XP_071922943.1"/>
    </source>
</evidence>
<dbReference type="RefSeq" id="XP_071922944.1">
    <property type="nucleotide sequence ID" value="XM_072066843.1"/>
</dbReference>
<dbReference type="RefSeq" id="XP_027089795.1">
    <property type="nucleotide sequence ID" value="XM_027233994.1"/>
</dbReference>
<dbReference type="RefSeq" id="XP_071922943.1">
    <property type="nucleotide sequence ID" value="XM_072066842.1"/>
</dbReference>
<dbReference type="GeneID" id="113710919"/>
<evidence type="ECO:0000259" key="1">
    <source>
        <dbReference type="PROSITE" id="PS50006"/>
    </source>
</evidence>
<proteinExistence type="predicted"/>
<dbReference type="PANTHER" id="PTHR13233">
    <property type="entry name" value="MICROSPHERULE PROTEIN 1"/>
    <property type="match status" value="1"/>
</dbReference>
<gene>
    <name evidence="3 4 5" type="primary">LOC113710919</name>
</gene>
<dbReference type="GO" id="GO:0031011">
    <property type="term" value="C:Ino80 complex"/>
    <property type="evidence" value="ECO:0007669"/>
    <property type="project" value="InterPro"/>
</dbReference>
<dbReference type="Gene3D" id="2.60.200.20">
    <property type="match status" value="1"/>
</dbReference>
<dbReference type="PROSITE" id="PS50006">
    <property type="entry name" value="FHA_DOMAIN"/>
    <property type="match status" value="1"/>
</dbReference>
<dbReference type="GO" id="GO:0002151">
    <property type="term" value="F:G-quadruplex RNA binding"/>
    <property type="evidence" value="ECO:0007669"/>
    <property type="project" value="InterPro"/>
</dbReference>
<organism evidence="2 3">
    <name type="scientific">Coffea arabica</name>
    <name type="common">Arabian coffee</name>
    <dbReference type="NCBI Taxonomy" id="13443"/>
    <lineage>
        <taxon>Eukaryota</taxon>
        <taxon>Viridiplantae</taxon>
        <taxon>Streptophyta</taxon>
        <taxon>Embryophyta</taxon>
        <taxon>Tracheophyta</taxon>
        <taxon>Spermatophyta</taxon>
        <taxon>Magnoliopsida</taxon>
        <taxon>eudicotyledons</taxon>
        <taxon>Gunneridae</taxon>
        <taxon>Pentapetalae</taxon>
        <taxon>asterids</taxon>
        <taxon>lamiids</taxon>
        <taxon>Gentianales</taxon>
        <taxon>Rubiaceae</taxon>
        <taxon>Ixoroideae</taxon>
        <taxon>Gardenieae complex</taxon>
        <taxon>Bertiereae - Coffeeae clade</taxon>
        <taxon>Coffeeae</taxon>
        <taxon>Coffea</taxon>
    </lineage>
</organism>
<feature type="domain" description="FHA" evidence="1">
    <location>
        <begin position="820"/>
        <end position="876"/>
    </location>
</feature>
<dbReference type="InterPro" id="IPR037912">
    <property type="entry name" value="MCRS1"/>
</dbReference>
<dbReference type="SUPFAM" id="SSF49879">
    <property type="entry name" value="SMAD/FHA domain"/>
    <property type="match status" value="1"/>
</dbReference>
<dbReference type="GO" id="GO:0071339">
    <property type="term" value="C:MLL1 complex"/>
    <property type="evidence" value="ECO:0007669"/>
    <property type="project" value="InterPro"/>
</dbReference>
<dbReference type="Pfam" id="PF13325">
    <property type="entry name" value="MCRS_N"/>
    <property type="match status" value="1"/>
</dbReference>
<dbReference type="InterPro" id="IPR025999">
    <property type="entry name" value="MCRS_N"/>
</dbReference>
<reference evidence="2" key="1">
    <citation type="journal article" date="2025" name="Foods">
        <title>Unveiling the Microbial Signatures of Arabica Coffee Cherries: Insights into Ripeness Specific Diversity, Functional Traits, and Implications for Quality and Safety.</title>
        <authorList>
            <consortium name="RefSeq"/>
            <person name="Tenea G.N."/>
            <person name="Cifuentes V."/>
            <person name="Reyes P."/>
            <person name="Cevallos-Vallejos M."/>
        </authorList>
    </citation>
    <scope>NUCLEOTIDE SEQUENCE [LARGE SCALE GENOMIC DNA]</scope>
</reference>
<dbReference type="Pfam" id="PF00498">
    <property type="entry name" value="FHA"/>
    <property type="match status" value="1"/>
</dbReference>
<name>A0A6P6UG27_COFAR</name>
<keyword evidence="2" id="KW-1185">Reference proteome</keyword>
<evidence type="ECO:0000313" key="3">
    <source>
        <dbReference type="RefSeq" id="XP_027089795.1"/>
    </source>
</evidence>
<accession>A0A6P6UG27</accession>